<reference evidence="2" key="1">
    <citation type="submission" date="2021-06" db="EMBL/GenBank/DDBJ databases">
        <authorList>
            <person name="Kallberg Y."/>
            <person name="Tangrot J."/>
            <person name="Rosling A."/>
        </authorList>
    </citation>
    <scope>NUCLEOTIDE SEQUENCE</scope>
    <source>
        <strain evidence="2">MA453B</strain>
    </source>
</reference>
<evidence type="ECO:0000313" key="3">
    <source>
        <dbReference type="Proteomes" id="UP000789405"/>
    </source>
</evidence>
<organism evidence="2 3">
    <name type="scientific">Dentiscutata erythropus</name>
    <dbReference type="NCBI Taxonomy" id="1348616"/>
    <lineage>
        <taxon>Eukaryota</taxon>
        <taxon>Fungi</taxon>
        <taxon>Fungi incertae sedis</taxon>
        <taxon>Mucoromycota</taxon>
        <taxon>Glomeromycotina</taxon>
        <taxon>Glomeromycetes</taxon>
        <taxon>Diversisporales</taxon>
        <taxon>Gigasporaceae</taxon>
        <taxon>Dentiscutata</taxon>
    </lineage>
</organism>
<gene>
    <name evidence="2" type="ORF">DERYTH_LOCUS12794</name>
</gene>
<sequence>MPSFFASLLFQGLLVLDKEPVTAKNLGIKVFVRELSKSFGEEQPAPVQEVQERIWLGL</sequence>
<keyword evidence="1" id="KW-0732">Signal</keyword>
<proteinExistence type="predicted"/>
<evidence type="ECO:0000313" key="2">
    <source>
        <dbReference type="EMBL" id="CAG8697862.1"/>
    </source>
</evidence>
<dbReference type="AlphaFoldDB" id="A0A9N9N1Q1"/>
<dbReference type="EMBL" id="CAJVPY010008574">
    <property type="protein sequence ID" value="CAG8697862.1"/>
    <property type="molecule type" value="Genomic_DNA"/>
</dbReference>
<feature type="chain" id="PRO_5040332795" evidence="1">
    <location>
        <begin position="24"/>
        <end position="58"/>
    </location>
</feature>
<evidence type="ECO:0000256" key="1">
    <source>
        <dbReference type="SAM" id="SignalP"/>
    </source>
</evidence>
<accession>A0A9N9N1Q1</accession>
<feature type="signal peptide" evidence="1">
    <location>
        <begin position="1"/>
        <end position="23"/>
    </location>
</feature>
<keyword evidence="3" id="KW-1185">Reference proteome</keyword>
<dbReference type="Proteomes" id="UP000789405">
    <property type="component" value="Unassembled WGS sequence"/>
</dbReference>
<name>A0A9N9N1Q1_9GLOM</name>
<comment type="caution">
    <text evidence="2">The sequence shown here is derived from an EMBL/GenBank/DDBJ whole genome shotgun (WGS) entry which is preliminary data.</text>
</comment>
<protein>
    <submittedName>
        <fullName evidence="2">18874_t:CDS:1</fullName>
    </submittedName>
</protein>
<feature type="non-terminal residue" evidence="2">
    <location>
        <position position="58"/>
    </location>
</feature>